<protein>
    <submittedName>
        <fullName evidence="2">Uncharacterized protein</fullName>
    </submittedName>
</protein>
<dbReference type="Proteomes" id="UP000283509">
    <property type="component" value="Unassembled WGS sequence"/>
</dbReference>
<evidence type="ECO:0000313" key="2">
    <source>
        <dbReference type="EMBL" id="ROT64788.1"/>
    </source>
</evidence>
<accession>A0A3R7QEF7</accession>
<feature type="compositionally biased region" description="Low complexity" evidence="1">
    <location>
        <begin position="312"/>
        <end position="322"/>
    </location>
</feature>
<organism evidence="2 3">
    <name type="scientific">Penaeus vannamei</name>
    <name type="common">Whiteleg shrimp</name>
    <name type="synonym">Litopenaeus vannamei</name>
    <dbReference type="NCBI Taxonomy" id="6689"/>
    <lineage>
        <taxon>Eukaryota</taxon>
        <taxon>Metazoa</taxon>
        <taxon>Ecdysozoa</taxon>
        <taxon>Arthropoda</taxon>
        <taxon>Crustacea</taxon>
        <taxon>Multicrustacea</taxon>
        <taxon>Malacostraca</taxon>
        <taxon>Eumalacostraca</taxon>
        <taxon>Eucarida</taxon>
        <taxon>Decapoda</taxon>
        <taxon>Dendrobranchiata</taxon>
        <taxon>Penaeoidea</taxon>
        <taxon>Penaeidae</taxon>
        <taxon>Penaeus</taxon>
    </lineage>
</organism>
<proteinExistence type="predicted"/>
<gene>
    <name evidence="2" type="ORF">C7M84_017267</name>
</gene>
<dbReference type="EMBL" id="QCYY01003190">
    <property type="protein sequence ID" value="ROT64788.1"/>
    <property type="molecule type" value="Genomic_DNA"/>
</dbReference>
<name>A0A3R7QEF7_PENVA</name>
<comment type="caution">
    <text evidence="2">The sequence shown here is derived from an EMBL/GenBank/DDBJ whole genome shotgun (WGS) entry which is preliminary data.</text>
</comment>
<reference evidence="2 3" key="2">
    <citation type="submission" date="2019-01" db="EMBL/GenBank/DDBJ databases">
        <title>The decoding of complex shrimp genome reveals the adaptation for benthos swimmer, frequently molting mechanism and breeding impact on genome.</title>
        <authorList>
            <person name="Sun Y."/>
            <person name="Gao Y."/>
            <person name="Yu Y."/>
        </authorList>
    </citation>
    <scope>NUCLEOTIDE SEQUENCE [LARGE SCALE GENOMIC DNA]</scope>
    <source>
        <tissue evidence="2">Muscle</tissue>
    </source>
</reference>
<evidence type="ECO:0000313" key="3">
    <source>
        <dbReference type="Proteomes" id="UP000283509"/>
    </source>
</evidence>
<feature type="region of interest" description="Disordered" evidence="1">
    <location>
        <begin position="302"/>
        <end position="322"/>
    </location>
</feature>
<evidence type="ECO:0000256" key="1">
    <source>
        <dbReference type="SAM" id="MobiDB-lite"/>
    </source>
</evidence>
<dbReference type="AlphaFoldDB" id="A0A3R7QEF7"/>
<sequence length="404" mass="43961">MPTQEPHHQPHFLSCFALSLSSPNLTLPALIPTGPASPNLILFLSLSLSLSLSSIYLLHLSNLLSSASPTSTLRPPHPTGPHHQPHSSHLALSLSLYLIYLSIHLASLSRFPLPHQTNIITNPSFSLSLLSLSLSYHLSIFYLSRHLSLFSPSIYLPPSARHHLDSPPLIPQDLITNLILSLALSLSPSLFYYLISPRVYPCSLVLTNLTLPPPSFPQDLITKPHFSSLLLSRSLSSSLYLSLHLSISFPLPHQPHSPPSSHEDLITKPHSLSPSLCALSLYLFYSLHLSFSFPSASPNLTLPPSSHRDSSSSRTSHSPLSLSSPSISFLYASPTSILSPLIPQTSITNLILSSRYLLSISPSLIYANLSLRLFLPSALTKPHLIPASSHRNLTPSCRASPAGP</sequence>
<reference evidence="2 3" key="1">
    <citation type="submission" date="2018-04" db="EMBL/GenBank/DDBJ databases">
        <authorList>
            <person name="Zhang X."/>
            <person name="Yuan J."/>
            <person name="Li F."/>
            <person name="Xiang J."/>
        </authorList>
    </citation>
    <scope>NUCLEOTIDE SEQUENCE [LARGE SCALE GENOMIC DNA]</scope>
    <source>
        <tissue evidence="2">Muscle</tissue>
    </source>
</reference>
<keyword evidence="3" id="KW-1185">Reference proteome</keyword>